<organism evidence="17 18">
    <name type="scientific">Clostridium butyricum</name>
    <dbReference type="NCBI Taxonomy" id="1492"/>
    <lineage>
        <taxon>Bacteria</taxon>
        <taxon>Bacillati</taxon>
        <taxon>Bacillota</taxon>
        <taxon>Clostridia</taxon>
        <taxon>Eubacteriales</taxon>
        <taxon>Clostridiaceae</taxon>
        <taxon>Clostridium</taxon>
    </lineage>
</organism>
<dbReference type="InterPro" id="IPR011335">
    <property type="entry name" value="Restrct_endonuc-II-like"/>
</dbReference>
<evidence type="ECO:0000256" key="13">
    <source>
        <dbReference type="HAMAP-Rule" id="MF_01451"/>
    </source>
</evidence>
<keyword evidence="3 13" id="KW-0227">DNA damage</keyword>
<comment type="function">
    <text evidence="13">The heterodimer acts as both an ATP-dependent DNA helicase and an ATP-dependent, dual-direction single-stranded exonuclease. Recognizes the chi site generating a DNA molecule suitable for the initiation of homologous recombination. The AddA nuclease domain is required for chi fragment generation; this subunit has the helicase and 3' -&gt; 5' nuclease activities.</text>
</comment>
<evidence type="ECO:0000256" key="6">
    <source>
        <dbReference type="ARBA" id="ARBA00022839"/>
    </source>
</evidence>
<feature type="domain" description="UvrD-like helicase C-terminal" evidence="16">
    <location>
        <begin position="520"/>
        <end position="816"/>
    </location>
</feature>
<dbReference type="EMBL" id="CP040626">
    <property type="protein sequence ID" value="QMW92726.1"/>
    <property type="molecule type" value="Genomic_DNA"/>
</dbReference>
<dbReference type="Pfam" id="PF13361">
    <property type="entry name" value="UvrD_C"/>
    <property type="match status" value="1"/>
</dbReference>
<dbReference type="PROSITE" id="PS51198">
    <property type="entry name" value="UVRD_HELICASE_ATP_BIND"/>
    <property type="match status" value="1"/>
</dbReference>
<feature type="binding site" evidence="14">
    <location>
        <begin position="25"/>
        <end position="32"/>
    </location>
    <ligand>
        <name>ATP</name>
        <dbReference type="ChEBI" id="CHEBI:30616"/>
    </ligand>
</feature>
<dbReference type="Gene3D" id="3.90.320.10">
    <property type="match status" value="1"/>
</dbReference>
<dbReference type="SUPFAM" id="SSF52540">
    <property type="entry name" value="P-loop containing nucleoside triphosphate hydrolases"/>
    <property type="match status" value="1"/>
</dbReference>
<dbReference type="PANTHER" id="PTHR11070:SF48">
    <property type="entry name" value="ATP-DEPENDENT HELICASE_NUCLEASE SUBUNIT A"/>
    <property type="match status" value="1"/>
</dbReference>
<dbReference type="InterPro" id="IPR027417">
    <property type="entry name" value="P-loop_NTPase"/>
</dbReference>
<dbReference type="Gene3D" id="1.10.274.50">
    <property type="match status" value="1"/>
</dbReference>
<dbReference type="GO" id="GO:0003690">
    <property type="term" value="F:double-stranded DNA binding"/>
    <property type="evidence" value="ECO:0007669"/>
    <property type="project" value="UniProtKB-UniRule"/>
</dbReference>
<evidence type="ECO:0000256" key="9">
    <source>
        <dbReference type="ARBA" id="ARBA00023204"/>
    </source>
</evidence>
<keyword evidence="9 13" id="KW-0234">DNA repair</keyword>
<dbReference type="GO" id="GO:0008408">
    <property type="term" value="F:3'-5' exonuclease activity"/>
    <property type="evidence" value="ECO:0007669"/>
    <property type="project" value="UniProtKB-UniRule"/>
</dbReference>
<evidence type="ECO:0000256" key="14">
    <source>
        <dbReference type="PROSITE-ProRule" id="PRU00560"/>
    </source>
</evidence>
<dbReference type="FunFam" id="3.40.50.300:FF:001236">
    <property type="entry name" value="ATP-dependent helicase/nuclease subunit A"/>
    <property type="match status" value="1"/>
</dbReference>
<keyword evidence="1 13" id="KW-0540">Nuclease</keyword>
<dbReference type="Pfam" id="PF00580">
    <property type="entry name" value="UvrD-helicase"/>
    <property type="match status" value="1"/>
</dbReference>
<dbReference type="CDD" id="cd17932">
    <property type="entry name" value="DEXQc_UvrD"/>
    <property type="match status" value="1"/>
</dbReference>
<protein>
    <recommendedName>
        <fullName evidence="13">ATP-dependent helicase/nuclease subunit A</fullName>
        <ecNumber evidence="13">3.1.-.-</ecNumber>
        <ecNumber evidence="13">5.6.2.4</ecNumber>
    </recommendedName>
    <alternativeName>
        <fullName evidence="13">ATP-dependent helicase/nuclease AddA</fullName>
    </alternativeName>
    <alternativeName>
        <fullName evidence="13">DNA 3'-5' helicase AddA</fullName>
    </alternativeName>
</protein>
<evidence type="ECO:0000256" key="12">
    <source>
        <dbReference type="ARBA" id="ARBA00048988"/>
    </source>
</evidence>
<dbReference type="PROSITE" id="PS51217">
    <property type="entry name" value="UVRD_HELICASE_CTER"/>
    <property type="match status" value="1"/>
</dbReference>
<dbReference type="InterPro" id="IPR038726">
    <property type="entry name" value="PDDEXK_AddAB-type"/>
</dbReference>
<comment type="cofactor">
    <cofactor evidence="13">
        <name>Mg(2+)</name>
        <dbReference type="ChEBI" id="CHEBI:18420"/>
    </cofactor>
</comment>
<accession>A0AAP9UG17</accession>
<evidence type="ECO:0000256" key="10">
    <source>
        <dbReference type="ARBA" id="ARBA00023235"/>
    </source>
</evidence>
<name>A0AAP9UG17_CLOBU</name>
<dbReference type="InterPro" id="IPR014017">
    <property type="entry name" value="DNA_helicase_UvrD-like_C"/>
</dbReference>
<evidence type="ECO:0000256" key="8">
    <source>
        <dbReference type="ARBA" id="ARBA00023125"/>
    </source>
</evidence>
<comment type="subunit">
    <text evidence="13">Heterodimer of AddA and AddB/RexB.</text>
</comment>
<dbReference type="GO" id="GO:0000724">
    <property type="term" value="P:double-strand break repair via homologous recombination"/>
    <property type="evidence" value="ECO:0007669"/>
    <property type="project" value="UniProtKB-UniRule"/>
</dbReference>
<dbReference type="GO" id="GO:0043138">
    <property type="term" value="F:3'-5' DNA helicase activity"/>
    <property type="evidence" value="ECO:0007669"/>
    <property type="project" value="UniProtKB-UniRule"/>
</dbReference>
<dbReference type="NCBIfam" id="TIGR02785">
    <property type="entry name" value="addA_Gpos"/>
    <property type="match status" value="1"/>
</dbReference>
<dbReference type="RefSeq" id="WP_035764472.1">
    <property type="nucleotide sequence ID" value="NZ_AP019716.1"/>
</dbReference>
<evidence type="ECO:0000256" key="5">
    <source>
        <dbReference type="ARBA" id="ARBA00022806"/>
    </source>
</evidence>
<dbReference type="InterPro" id="IPR014016">
    <property type="entry name" value="UvrD-like_ATP-bd"/>
</dbReference>
<dbReference type="PANTHER" id="PTHR11070">
    <property type="entry name" value="UVRD / RECB / PCRA DNA HELICASE FAMILY MEMBER"/>
    <property type="match status" value="1"/>
</dbReference>
<keyword evidence="4 13" id="KW-0378">Hydrolase</keyword>
<reference evidence="17 18" key="1">
    <citation type="submission" date="2019-05" db="EMBL/GenBank/DDBJ databases">
        <authorList>
            <person name="Schori C."/>
            <person name="Ahrens C."/>
        </authorList>
    </citation>
    <scope>NUCLEOTIDE SEQUENCE [LARGE SCALE GENOMIC DNA]</scope>
    <source>
        <strain evidence="17 18">DSM 10702</strain>
    </source>
</reference>
<sequence>MGETKWTDEQLSAIKTRNCNLLVAAAAGSGKTAVLVERIIRIITNKDNPVDIDKLLVVTFTNAAAAEMRERIAAAISKALDKEPTSKNLQKQLTLLNRANITTMHSFCLDVIKNNFHKIDLDPSFRIGDQTEGILIKDEVIETLFEEKYDQEDTEFTSLVEAFSTYKNDDNLKELIINMYNFIMSGPWPENWLKENAEAFNIETMEKLNNSKWVLVLKNSIKVEIEGYIKMLEKAIEIINLTDGLEPYLETFSNELYSIKNAYNSIDCGLDDIYSSLCSISFGRLKSIKKDKVSDENVQNTVKSIRDDIKKKISELINNTFSVTPEEMLINIKGAYPTIKKLTEIVLEFGEKFSQKKKEKNILDFNDLEHLCLKILSDKDENGNIIPSKTAIEFKNLFDEVLVDEYQDSNNVQETIIELVSRRKDEFPNVFMVGDVKQSIYRFRQAKPELFMEKYINYTLEESNNRKIQLYKNFRSRKEVIDGVNYIFKEIMSETVGELEYTDEEALNLGASYENSEDENVILGGPIEVNIIEKSIEESDLNKEKLDEEDFENEEIEGVNLEGKIVAKRIKELMTTTGNNVFKVLDKETGEYRPIKYKDIVILLRATKNWSESLLDELGQEGIPAYADTGSGYFESIEIRTIMSLLRVIDNPMQDVPVIAVLKSPIMGFSAEDLSIIRLKNKEKYFYENIADIAEGNICDISEELITRCKGFLEKLEIWRNKAIYMPIDEFIWYLYMDTAYYGYVGAMPNGVLRQANLKILFQRAKQFEQTSFKGLFNFINFINKLTKSSGDMGSAKILGENEDVVRIMSIHKSKGLEFPVVFLCGTGKQFNLMDLNKNILYHDELGFGPDFVDLEKRVSIGTIAKEAIKKKMKLETLSEEVRILYVACTRAKEKLIITGTVNNIQKSIEKWVSSASLDYNLILPSEILKGKSYLDWIGMSLCQHNDGKVLREKIAVSNEISKDDNSKWDIKLWKRSDIVVNNEDGKLEEEKEVKLSILEEEYDKDVYGEVDKRLSYKYPLKESTKLKSNISVSDLKKRNAEFIDQNVESINIEEVESKNKRTIITPKFLQEEKGLTAAEKGTAVHFVMKKIDLDKVSSIHEIKDQIQYLYENDFILEEEMKAVNPSKILNFFKSDLGKMMTELHKEGKKIYRELPFYTEISSVNIDNTLSEEYENEKVRLQGIIDCFFEYNGESILLDYKTDYVSKDNEAELQKKYIKQLDYYSDAVFKITGKKVSKRYLYSFYLEKVIEI</sequence>
<dbReference type="Proteomes" id="UP000515243">
    <property type="component" value="Chromosome 1"/>
</dbReference>
<dbReference type="GO" id="GO:0005829">
    <property type="term" value="C:cytosol"/>
    <property type="evidence" value="ECO:0007669"/>
    <property type="project" value="TreeGrafter"/>
</dbReference>
<comment type="similarity">
    <text evidence="13">Belongs to the helicase family. AddA subfamily.</text>
</comment>
<evidence type="ECO:0000313" key="17">
    <source>
        <dbReference type="EMBL" id="QMW92726.1"/>
    </source>
</evidence>
<dbReference type="SUPFAM" id="SSF52980">
    <property type="entry name" value="Restriction endonuclease-like"/>
    <property type="match status" value="1"/>
</dbReference>
<dbReference type="EC" id="3.1.-.-" evidence="13"/>
<comment type="catalytic activity">
    <reaction evidence="12 13">
        <text>ATP + H2O = ADP + phosphate + H(+)</text>
        <dbReference type="Rhea" id="RHEA:13065"/>
        <dbReference type="ChEBI" id="CHEBI:15377"/>
        <dbReference type="ChEBI" id="CHEBI:15378"/>
        <dbReference type="ChEBI" id="CHEBI:30616"/>
        <dbReference type="ChEBI" id="CHEBI:43474"/>
        <dbReference type="ChEBI" id="CHEBI:456216"/>
        <dbReference type="EC" id="5.6.2.4"/>
    </reaction>
</comment>
<dbReference type="InterPro" id="IPR011604">
    <property type="entry name" value="PDDEXK-like_dom_sf"/>
</dbReference>
<proteinExistence type="inferred from homology"/>
<keyword evidence="7 13" id="KW-0067">ATP-binding</keyword>
<evidence type="ECO:0000313" key="18">
    <source>
        <dbReference type="Proteomes" id="UP000515243"/>
    </source>
</evidence>
<keyword evidence="5 13" id="KW-0347">Helicase</keyword>
<evidence type="ECO:0000256" key="2">
    <source>
        <dbReference type="ARBA" id="ARBA00022741"/>
    </source>
</evidence>
<keyword evidence="10 13" id="KW-0413">Isomerase</keyword>
<dbReference type="HAMAP" id="MF_01451">
    <property type="entry name" value="AddA"/>
    <property type="match status" value="1"/>
</dbReference>
<evidence type="ECO:0000259" key="16">
    <source>
        <dbReference type="PROSITE" id="PS51217"/>
    </source>
</evidence>
<dbReference type="EC" id="5.6.2.4" evidence="13"/>
<keyword evidence="2 13" id="KW-0547">Nucleotide-binding</keyword>
<evidence type="ECO:0000256" key="11">
    <source>
        <dbReference type="ARBA" id="ARBA00034617"/>
    </source>
</evidence>
<comment type="catalytic activity">
    <reaction evidence="11 13">
        <text>Couples ATP hydrolysis with the unwinding of duplex DNA by translocating in the 3'-5' direction.</text>
        <dbReference type="EC" id="5.6.2.4"/>
    </reaction>
</comment>
<evidence type="ECO:0000256" key="4">
    <source>
        <dbReference type="ARBA" id="ARBA00022801"/>
    </source>
</evidence>
<dbReference type="GO" id="GO:0005524">
    <property type="term" value="F:ATP binding"/>
    <property type="evidence" value="ECO:0007669"/>
    <property type="project" value="UniProtKB-UniRule"/>
</dbReference>
<keyword evidence="8 13" id="KW-0238">DNA-binding</keyword>
<evidence type="ECO:0000256" key="1">
    <source>
        <dbReference type="ARBA" id="ARBA00022722"/>
    </source>
</evidence>
<dbReference type="InterPro" id="IPR014152">
    <property type="entry name" value="AddA"/>
</dbReference>
<evidence type="ECO:0000256" key="3">
    <source>
        <dbReference type="ARBA" id="ARBA00022763"/>
    </source>
</evidence>
<dbReference type="GeneID" id="92946068"/>
<evidence type="ECO:0000256" key="7">
    <source>
        <dbReference type="ARBA" id="ARBA00022840"/>
    </source>
</evidence>
<dbReference type="InterPro" id="IPR000212">
    <property type="entry name" value="DNA_helicase_UvrD/REP"/>
</dbReference>
<dbReference type="GO" id="GO:0033202">
    <property type="term" value="C:DNA helicase complex"/>
    <property type="evidence" value="ECO:0007669"/>
    <property type="project" value="TreeGrafter"/>
</dbReference>
<gene>
    <name evidence="13 17" type="primary">addA</name>
    <name evidence="17" type="ORF">FF104_17805</name>
</gene>
<evidence type="ECO:0000259" key="15">
    <source>
        <dbReference type="PROSITE" id="PS51198"/>
    </source>
</evidence>
<keyword evidence="6 13" id="KW-0269">Exonuclease</keyword>
<feature type="domain" description="UvrD-like helicase ATP-binding" evidence="15">
    <location>
        <begin position="4"/>
        <end position="477"/>
    </location>
</feature>
<dbReference type="Pfam" id="PF12705">
    <property type="entry name" value="PDDEXK_1"/>
    <property type="match status" value="1"/>
</dbReference>
<dbReference type="Gene3D" id="3.40.50.300">
    <property type="entry name" value="P-loop containing nucleotide triphosphate hydrolases"/>
    <property type="match status" value="4"/>
</dbReference>
<dbReference type="AlphaFoldDB" id="A0AAP9UG17"/>